<feature type="region of interest" description="Disordered" evidence="7">
    <location>
        <begin position="1"/>
        <end position="23"/>
    </location>
</feature>
<evidence type="ECO:0000313" key="8">
    <source>
        <dbReference type="EMBL" id="JAG05590.1"/>
    </source>
</evidence>
<dbReference type="GO" id="GO:0005634">
    <property type="term" value="C:nucleus"/>
    <property type="evidence" value="ECO:0007669"/>
    <property type="project" value="TreeGrafter"/>
</dbReference>
<evidence type="ECO:0000256" key="5">
    <source>
        <dbReference type="ARBA" id="ARBA00023125"/>
    </source>
</evidence>
<dbReference type="Gene3D" id="3.30.565.10">
    <property type="entry name" value="Histidine kinase-like ATPase, C-terminal domain"/>
    <property type="match status" value="1"/>
</dbReference>
<reference evidence="8" key="1">
    <citation type="journal article" date="2014" name="PLoS ONE">
        <title>Transcriptome-Based Identification of ABC Transporters in the Western Tarnished Plant Bug Lygus hesperus.</title>
        <authorList>
            <person name="Hull J.J."/>
            <person name="Chaney K."/>
            <person name="Geib S.M."/>
            <person name="Fabrick J.A."/>
            <person name="Brent C.S."/>
            <person name="Walsh D."/>
            <person name="Lavine L.C."/>
        </authorList>
    </citation>
    <scope>NUCLEOTIDE SEQUENCE</scope>
</reference>
<dbReference type="GO" id="GO:0003677">
    <property type="term" value="F:DNA binding"/>
    <property type="evidence" value="ECO:0007669"/>
    <property type="project" value="UniProtKB-KW"/>
</dbReference>
<feature type="non-terminal residue" evidence="8">
    <location>
        <position position="133"/>
    </location>
</feature>
<dbReference type="GO" id="GO:0003918">
    <property type="term" value="F:DNA topoisomerase type II (double strand cut, ATP-hydrolyzing) activity"/>
    <property type="evidence" value="ECO:0007669"/>
    <property type="project" value="UniProtKB-EC"/>
</dbReference>
<keyword evidence="5" id="KW-0238">DNA-binding</keyword>
<gene>
    <name evidence="8" type="primary">TOP2A_1</name>
    <name evidence="8" type="ORF">CM83_103379</name>
</gene>
<comment type="catalytic activity">
    <reaction evidence="1">
        <text>ATP-dependent breakage, passage and rejoining of double-stranded DNA.</text>
        <dbReference type="EC" id="5.6.2.2"/>
    </reaction>
</comment>
<comment type="cofactor">
    <cofactor evidence="2">
        <name>Mg(2+)</name>
        <dbReference type="ChEBI" id="CHEBI:18420"/>
    </cofactor>
</comment>
<evidence type="ECO:0000256" key="6">
    <source>
        <dbReference type="ARBA" id="ARBA00023235"/>
    </source>
</evidence>
<keyword evidence="4" id="KW-0799">Topoisomerase</keyword>
<dbReference type="InterPro" id="IPR036890">
    <property type="entry name" value="HATPase_C_sf"/>
</dbReference>
<reference evidence="8" key="2">
    <citation type="submission" date="2014-07" db="EMBL/GenBank/DDBJ databases">
        <authorList>
            <person name="Hull J."/>
        </authorList>
    </citation>
    <scope>NUCLEOTIDE SEQUENCE</scope>
</reference>
<dbReference type="GO" id="GO:0000819">
    <property type="term" value="P:sister chromatid segregation"/>
    <property type="evidence" value="ECO:0007669"/>
    <property type="project" value="TreeGrafter"/>
</dbReference>
<dbReference type="AlphaFoldDB" id="A0A0A9WL83"/>
<evidence type="ECO:0000256" key="1">
    <source>
        <dbReference type="ARBA" id="ARBA00000185"/>
    </source>
</evidence>
<feature type="compositionally biased region" description="Low complexity" evidence="7">
    <location>
        <begin position="88"/>
        <end position="133"/>
    </location>
</feature>
<proteinExistence type="predicted"/>
<dbReference type="PANTHER" id="PTHR10169">
    <property type="entry name" value="DNA TOPOISOMERASE/GYRASE"/>
    <property type="match status" value="1"/>
</dbReference>
<sequence>PSPISSKDVGKEKLGTTDTGADEGMETWMESLQGLTIEQIYQKKTQHQHVLDRPDTYIGSIETETERMWILNEDIPEISTNTNTANETAPSTTVTTPSSTQDTVVASMIDTVDASEPSSSSSTDSLEVVSDKD</sequence>
<dbReference type="EMBL" id="GBHO01038014">
    <property type="protein sequence ID" value="JAG05590.1"/>
    <property type="molecule type" value="Transcribed_RNA"/>
</dbReference>
<dbReference type="InterPro" id="IPR050634">
    <property type="entry name" value="DNA_Topoisomerase_II"/>
</dbReference>
<name>A0A0A9WL83_LYGHE</name>
<evidence type="ECO:0000256" key="7">
    <source>
        <dbReference type="SAM" id="MobiDB-lite"/>
    </source>
</evidence>
<dbReference type="PANTHER" id="PTHR10169:SF38">
    <property type="entry name" value="DNA TOPOISOMERASE 2"/>
    <property type="match status" value="1"/>
</dbReference>
<feature type="non-terminal residue" evidence="8">
    <location>
        <position position="1"/>
    </location>
</feature>
<dbReference type="EC" id="5.6.2.2" evidence="3"/>
<dbReference type="GO" id="GO:0000712">
    <property type="term" value="P:resolution of meiotic recombination intermediates"/>
    <property type="evidence" value="ECO:0007669"/>
    <property type="project" value="TreeGrafter"/>
</dbReference>
<evidence type="ECO:0000256" key="3">
    <source>
        <dbReference type="ARBA" id="ARBA00012895"/>
    </source>
</evidence>
<organism evidence="8">
    <name type="scientific">Lygus hesperus</name>
    <name type="common">Western plant bug</name>
    <dbReference type="NCBI Taxonomy" id="30085"/>
    <lineage>
        <taxon>Eukaryota</taxon>
        <taxon>Metazoa</taxon>
        <taxon>Ecdysozoa</taxon>
        <taxon>Arthropoda</taxon>
        <taxon>Hexapoda</taxon>
        <taxon>Insecta</taxon>
        <taxon>Pterygota</taxon>
        <taxon>Neoptera</taxon>
        <taxon>Paraneoptera</taxon>
        <taxon>Hemiptera</taxon>
        <taxon>Heteroptera</taxon>
        <taxon>Panheteroptera</taxon>
        <taxon>Cimicomorpha</taxon>
        <taxon>Miridae</taxon>
        <taxon>Mirini</taxon>
        <taxon>Lygus</taxon>
    </lineage>
</organism>
<feature type="region of interest" description="Disordered" evidence="7">
    <location>
        <begin position="80"/>
        <end position="133"/>
    </location>
</feature>
<keyword evidence="6 8" id="KW-0413">Isomerase</keyword>
<evidence type="ECO:0000256" key="4">
    <source>
        <dbReference type="ARBA" id="ARBA00023029"/>
    </source>
</evidence>
<accession>A0A0A9WL83</accession>
<evidence type="ECO:0000256" key="2">
    <source>
        <dbReference type="ARBA" id="ARBA00001946"/>
    </source>
</evidence>
<protein>
    <recommendedName>
        <fullName evidence="3">DNA topoisomerase (ATP-hydrolyzing)</fullName>
        <ecNumber evidence="3">5.6.2.2</ecNumber>
    </recommendedName>
</protein>